<feature type="signal peptide" evidence="1">
    <location>
        <begin position="1"/>
        <end position="19"/>
    </location>
</feature>
<dbReference type="RefSeq" id="WP_367623356.1">
    <property type="nucleotide sequence ID" value="NZ_JBFNQD010000001.1"/>
</dbReference>
<name>A0ABV3PI93_9HYPH</name>
<evidence type="ECO:0000313" key="3">
    <source>
        <dbReference type="Proteomes" id="UP001555786"/>
    </source>
</evidence>
<dbReference type="EMBL" id="JBFNQD010000001">
    <property type="protein sequence ID" value="MEW9305241.1"/>
    <property type="molecule type" value="Genomic_DNA"/>
</dbReference>
<reference evidence="2 3" key="1">
    <citation type="submission" date="2024-07" db="EMBL/GenBank/DDBJ databases">
        <title>Description of Labrys sedimenti sp. nov., isolated from a diclofenac-degrading enrichment culture.</title>
        <authorList>
            <person name="Tancsics A."/>
            <person name="Csepanyi A."/>
        </authorList>
    </citation>
    <scope>NUCLEOTIDE SEQUENCE [LARGE SCALE GENOMIC DNA]</scope>
    <source>
        <strain evidence="2 3">LMG 23578</strain>
    </source>
</reference>
<feature type="chain" id="PRO_5045257162" description="DUF1795 domain-containing protein" evidence="1">
    <location>
        <begin position="20"/>
        <end position="174"/>
    </location>
</feature>
<evidence type="ECO:0008006" key="4">
    <source>
        <dbReference type="Google" id="ProtNLM"/>
    </source>
</evidence>
<dbReference type="Proteomes" id="UP001555786">
    <property type="component" value="Unassembled WGS sequence"/>
</dbReference>
<organism evidence="2 3">
    <name type="scientific">Labrys neptuniae</name>
    <dbReference type="NCBI Taxonomy" id="376174"/>
    <lineage>
        <taxon>Bacteria</taxon>
        <taxon>Pseudomonadati</taxon>
        <taxon>Pseudomonadota</taxon>
        <taxon>Alphaproteobacteria</taxon>
        <taxon>Hyphomicrobiales</taxon>
        <taxon>Xanthobacteraceae</taxon>
        <taxon>Labrys</taxon>
    </lineage>
</organism>
<protein>
    <recommendedName>
        <fullName evidence="4">DUF1795 domain-containing protein</fullName>
    </recommendedName>
</protein>
<keyword evidence="3" id="KW-1185">Reference proteome</keyword>
<gene>
    <name evidence="2" type="ORF">ABXS05_06820</name>
</gene>
<proteinExistence type="predicted"/>
<sequence length="174" mass="18758">MRWLLALAMSVLLASSAAAGARKDKSTGFGLAPLPEAFRVKPYPQPDGAGFSITGRTEGFGGCLATFIRRPPAQSGAAGGGRPIHASLIEAAHTALQSGYRMGEVRDIQQGDAAGITFTFGWIHRSAPDDPRFMWALFETARGRATLRCYTSVARFDQTRPDFETVMRALIIPK</sequence>
<evidence type="ECO:0000313" key="2">
    <source>
        <dbReference type="EMBL" id="MEW9305241.1"/>
    </source>
</evidence>
<accession>A0ABV3PI93</accession>
<evidence type="ECO:0000256" key="1">
    <source>
        <dbReference type="SAM" id="SignalP"/>
    </source>
</evidence>
<keyword evidence="1" id="KW-0732">Signal</keyword>
<comment type="caution">
    <text evidence="2">The sequence shown here is derived from an EMBL/GenBank/DDBJ whole genome shotgun (WGS) entry which is preliminary data.</text>
</comment>